<sequence>MSSPSAISSFGQRFDRYLRFICKLGTPPLLSVSVFLFVLPVGTWKAYMIVPSTLFLMVAWTIYTARSVWQAEWFVRLLNYPKRLLEGTIVPWMLHVKGNLRGSVIGNIIIWASVLNFLFALYWLYLIVKIRELVTRFASVAQAFILYFRDPKVVLEEFEQLLKTLKVYAVLDKLEKSYVTPIVESSERGEIWPLLAICFISFMLIFLALLVYTVVDVDDMKKGQAPDVGEHTATVPLEKKDERGAETPPIAESRTTGKRRSARTNSPSQQPKEDGKEDGKRLSAHPPQLNDVAIVLIIILWCIAIYSSFVYKSNVGI</sequence>
<keyword evidence="2" id="KW-1133">Transmembrane helix</keyword>
<keyword evidence="2" id="KW-0472">Membrane</keyword>
<evidence type="ECO:0000256" key="2">
    <source>
        <dbReference type="SAM" id="Phobius"/>
    </source>
</evidence>
<gene>
    <name evidence="3" type="ORF">CSSPJE1EN1_LOCUS27489</name>
</gene>
<organism evidence="3 4">
    <name type="scientific">Sphagnum jensenii</name>
    <dbReference type="NCBI Taxonomy" id="128206"/>
    <lineage>
        <taxon>Eukaryota</taxon>
        <taxon>Viridiplantae</taxon>
        <taxon>Streptophyta</taxon>
        <taxon>Embryophyta</taxon>
        <taxon>Bryophyta</taxon>
        <taxon>Sphagnophytina</taxon>
        <taxon>Sphagnopsida</taxon>
        <taxon>Sphagnales</taxon>
        <taxon>Sphagnaceae</taxon>
        <taxon>Sphagnum</taxon>
    </lineage>
</organism>
<protein>
    <submittedName>
        <fullName evidence="3">Uncharacterized protein</fullName>
    </submittedName>
</protein>
<feature type="transmembrane region" description="Helical" evidence="2">
    <location>
        <begin position="44"/>
        <end position="63"/>
    </location>
</feature>
<feature type="transmembrane region" description="Helical" evidence="2">
    <location>
        <begin position="20"/>
        <end position="38"/>
    </location>
</feature>
<comment type="caution">
    <text evidence="3">The sequence shown here is derived from an EMBL/GenBank/DDBJ whole genome shotgun (WGS) entry which is preliminary data.</text>
</comment>
<dbReference type="EMBL" id="CAXAQS010000553">
    <property type="protein sequence ID" value="CAK9252111.1"/>
    <property type="molecule type" value="Genomic_DNA"/>
</dbReference>
<evidence type="ECO:0000313" key="3">
    <source>
        <dbReference type="EMBL" id="CAK9252111.1"/>
    </source>
</evidence>
<reference evidence="3" key="1">
    <citation type="submission" date="2024-02" db="EMBL/GenBank/DDBJ databases">
        <authorList>
            <consortium name="ELIXIR-Norway"/>
            <consortium name="Elixir Norway"/>
        </authorList>
    </citation>
    <scope>NUCLEOTIDE SEQUENCE</scope>
</reference>
<evidence type="ECO:0000313" key="4">
    <source>
        <dbReference type="Proteomes" id="UP001497444"/>
    </source>
</evidence>
<evidence type="ECO:0000256" key="1">
    <source>
        <dbReference type="SAM" id="MobiDB-lite"/>
    </source>
</evidence>
<dbReference type="Proteomes" id="UP001497444">
    <property type="component" value="Unassembled WGS sequence"/>
</dbReference>
<keyword evidence="4" id="KW-1185">Reference proteome</keyword>
<name>A0ABP0VCE2_9BRYO</name>
<feature type="region of interest" description="Disordered" evidence="1">
    <location>
        <begin position="226"/>
        <end position="284"/>
    </location>
</feature>
<feature type="compositionally biased region" description="Basic and acidic residues" evidence="1">
    <location>
        <begin position="271"/>
        <end position="281"/>
    </location>
</feature>
<feature type="transmembrane region" description="Helical" evidence="2">
    <location>
        <begin position="289"/>
        <end position="311"/>
    </location>
</feature>
<keyword evidence="2" id="KW-0812">Transmembrane</keyword>
<proteinExistence type="predicted"/>
<feature type="transmembrane region" description="Helical" evidence="2">
    <location>
        <begin position="191"/>
        <end position="215"/>
    </location>
</feature>
<accession>A0ABP0VCE2</accession>
<feature type="transmembrane region" description="Helical" evidence="2">
    <location>
        <begin position="104"/>
        <end position="125"/>
    </location>
</feature>